<name>A0ABR0B7F0_9CRUS</name>
<keyword evidence="2" id="KW-1185">Reference proteome</keyword>
<organism evidence="1 2">
    <name type="scientific">Daphnia magna</name>
    <dbReference type="NCBI Taxonomy" id="35525"/>
    <lineage>
        <taxon>Eukaryota</taxon>
        <taxon>Metazoa</taxon>
        <taxon>Ecdysozoa</taxon>
        <taxon>Arthropoda</taxon>
        <taxon>Crustacea</taxon>
        <taxon>Branchiopoda</taxon>
        <taxon>Diplostraca</taxon>
        <taxon>Cladocera</taxon>
        <taxon>Anomopoda</taxon>
        <taxon>Daphniidae</taxon>
        <taxon>Daphnia</taxon>
    </lineage>
</organism>
<proteinExistence type="predicted"/>
<dbReference type="InterPro" id="IPR016197">
    <property type="entry name" value="Chromo-like_dom_sf"/>
</dbReference>
<evidence type="ECO:0000313" key="2">
    <source>
        <dbReference type="Proteomes" id="UP001234178"/>
    </source>
</evidence>
<dbReference type="Proteomes" id="UP001234178">
    <property type="component" value="Unassembled WGS sequence"/>
</dbReference>
<gene>
    <name evidence="1" type="ORF">OUZ56_029645</name>
</gene>
<dbReference type="SUPFAM" id="SSF53098">
    <property type="entry name" value="Ribonuclease H-like"/>
    <property type="match status" value="1"/>
</dbReference>
<dbReference type="InterPro" id="IPR012337">
    <property type="entry name" value="RNaseH-like_sf"/>
</dbReference>
<evidence type="ECO:0000313" key="1">
    <source>
        <dbReference type="EMBL" id="KAK4037614.1"/>
    </source>
</evidence>
<accession>A0ABR0B7F0</accession>
<sequence>MSLSNFLSKHLISQYRGAAKLVYKYQNGRKSVQYLMKYVGYEDPEWADWANCFNCKTLIHQYRRELCRPHVVIVAGPAGVDNPAGLAGVDNPAGPAGVDNPAGLVGGLDEYMEVMKPLAVVLDILQGDKGVFLGVGLVLPLITRLKDLLNQRVYLHLGPIRDRVLEKIDKRFDKLFEDPWYLMAALTHPCFKAHWIKDRRSQEDAKLKLRQLIQDAAYSPVLEKSKTSLAEEFLVFDDIHPSGRPDDEIDVRRANFSYVTKNSVTFRTLRASRHRRLIILLLDHKCLQHPS</sequence>
<protein>
    <submittedName>
        <fullName evidence="1">Uncharacterized protein</fullName>
    </submittedName>
</protein>
<dbReference type="SUPFAM" id="SSF54160">
    <property type="entry name" value="Chromo domain-like"/>
    <property type="match status" value="1"/>
</dbReference>
<reference evidence="1 2" key="1">
    <citation type="journal article" date="2023" name="Nucleic Acids Res.">
        <title>The hologenome of Daphnia magna reveals possible DNA methylation and microbiome-mediated evolution of the host genome.</title>
        <authorList>
            <person name="Chaturvedi A."/>
            <person name="Li X."/>
            <person name="Dhandapani V."/>
            <person name="Marshall H."/>
            <person name="Kissane S."/>
            <person name="Cuenca-Cambronero M."/>
            <person name="Asole G."/>
            <person name="Calvet F."/>
            <person name="Ruiz-Romero M."/>
            <person name="Marangio P."/>
            <person name="Guigo R."/>
            <person name="Rago D."/>
            <person name="Mirbahai L."/>
            <person name="Eastwood N."/>
            <person name="Colbourne J.K."/>
            <person name="Zhou J."/>
            <person name="Mallon E."/>
            <person name="Orsini L."/>
        </authorList>
    </citation>
    <scope>NUCLEOTIDE SEQUENCE [LARGE SCALE GENOMIC DNA]</scope>
    <source>
        <strain evidence="1">LRV0_1</strain>
    </source>
</reference>
<dbReference type="EMBL" id="JAOYFB010000040">
    <property type="protein sequence ID" value="KAK4037614.1"/>
    <property type="molecule type" value="Genomic_DNA"/>
</dbReference>
<comment type="caution">
    <text evidence="1">The sequence shown here is derived from an EMBL/GenBank/DDBJ whole genome shotgun (WGS) entry which is preliminary data.</text>
</comment>